<feature type="domain" description="Btz" evidence="14">
    <location>
        <begin position="193"/>
        <end position="315"/>
    </location>
</feature>
<reference evidence="16" key="1">
    <citation type="submission" date="2022-11" db="UniProtKB">
        <authorList>
            <consortium name="WormBaseParasite"/>
        </authorList>
    </citation>
    <scope>IDENTIFICATION</scope>
</reference>
<evidence type="ECO:0000256" key="11">
    <source>
        <dbReference type="ARBA" id="ARBA00023187"/>
    </source>
</evidence>
<dbReference type="Pfam" id="PF09405">
    <property type="entry name" value="Btz"/>
    <property type="match status" value="1"/>
</dbReference>
<evidence type="ECO:0000256" key="5">
    <source>
        <dbReference type="ARBA" id="ARBA00022490"/>
    </source>
</evidence>
<organism evidence="15 16">
    <name type="scientific">Parascaris univalens</name>
    <name type="common">Nematode worm</name>
    <dbReference type="NCBI Taxonomy" id="6257"/>
    <lineage>
        <taxon>Eukaryota</taxon>
        <taxon>Metazoa</taxon>
        <taxon>Ecdysozoa</taxon>
        <taxon>Nematoda</taxon>
        <taxon>Chromadorea</taxon>
        <taxon>Rhabditida</taxon>
        <taxon>Spirurina</taxon>
        <taxon>Ascaridomorpha</taxon>
        <taxon>Ascaridoidea</taxon>
        <taxon>Ascarididae</taxon>
        <taxon>Parascaris</taxon>
    </lineage>
</organism>
<dbReference type="GO" id="GO:0006417">
    <property type="term" value="P:regulation of translation"/>
    <property type="evidence" value="ECO:0007669"/>
    <property type="project" value="UniProtKB-KW"/>
</dbReference>
<dbReference type="Proteomes" id="UP000887569">
    <property type="component" value="Unplaced"/>
</dbReference>
<feature type="compositionally biased region" description="Basic and acidic residues" evidence="13">
    <location>
        <begin position="25"/>
        <end position="44"/>
    </location>
</feature>
<feature type="region of interest" description="Disordered" evidence="13">
    <location>
        <begin position="1"/>
        <end position="133"/>
    </location>
</feature>
<keyword evidence="11" id="KW-0508">mRNA splicing</keyword>
<evidence type="ECO:0000256" key="12">
    <source>
        <dbReference type="ARBA" id="ARBA00023242"/>
    </source>
</evidence>
<evidence type="ECO:0000313" key="16">
    <source>
        <dbReference type="WBParaSite" id="PgR149_g005_t04"/>
    </source>
</evidence>
<accession>A0A915CFR0</accession>
<evidence type="ECO:0000256" key="8">
    <source>
        <dbReference type="ARBA" id="ARBA00022845"/>
    </source>
</evidence>
<feature type="compositionally biased region" description="Low complexity" evidence="13">
    <location>
        <begin position="8"/>
        <end position="19"/>
    </location>
</feature>
<keyword evidence="9" id="KW-0694">RNA-binding</keyword>
<keyword evidence="7" id="KW-0509">mRNA transport</keyword>
<dbReference type="AlphaFoldDB" id="A0A915CFR0"/>
<proteinExistence type="inferred from homology"/>
<evidence type="ECO:0000313" key="15">
    <source>
        <dbReference type="Proteomes" id="UP000887569"/>
    </source>
</evidence>
<evidence type="ECO:0000256" key="4">
    <source>
        <dbReference type="ARBA" id="ARBA00022448"/>
    </source>
</evidence>
<dbReference type="GO" id="GO:0035145">
    <property type="term" value="C:exon-exon junction complex"/>
    <property type="evidence" value="ECO:0007669"/>
    <property type="project" value="InterPro"/>
</dbReference>
<keyword evidence="5" id="KW-0963">Cytoplasm</keyword>
<dbReference type="GO" id="GO:0006397">
    <property type="term" value="P:mRNA processing"/>
    <property type="evidence" value="ECO:0007669"/>
    <property type="project" value="UniProtKB-KW"/>
</dbReference>
<comment type="subcellular location">
    <subcellularLocation>
        <location evidence="2">Cytoplasm</location>
    </subcellularLocation>
    <subcellularLocation>
        <location evidence="1">Nucleus</location>
    </subcellularLocation>
</comment>
<evidence type="ECO:0000256" key="1">
    <source>
        <dbReference type="ARBA" id="ARBA00004123"/>
    </source>
</evidence>
<evidence type="ECO:0000259" key="14">
    <source>
        <dbReference type="Pfam" id="PF09405"/>
    </source>
</evidence>
<evidence type="ECO:0000256" key="3">
    <source>
        <dbReference type="ARBA" id="ARBA00009548"/>
    </source>
</evidence>
<evidence type="ECO:0000256" key="7">
    <source>
        <dbReference type="ARBA" id="ARBA00022816"/>
    </source>
</evidence>
<keyword evidence="15" id="KW-1185">Reference proteome</keyword>
<evidence type="ECO:0000256" key="6">
    <source>
        <dbReference type="ARBA" id="ARBA00022664"/>
    </source>
</evidence>
<keyword evidence="12" id="KW-0539">Nucleus</keyword>
<keyword evidence="6" id="KW-0507">mRNA processing</keyword>
<evidence type="ECO:0000256" key="9">
    <source>
        <dbReference type="ARBA" id="ARBA00022884"/>
    </source>
</evidence>
<dbReference type="GO" id="GO:0051028">
    <property type="term" value="P:mRNA transport"/>
    <property type="evidence" value="ECO:0007669"/>
    <property type="project" value="UniProtKB-KW"/>
</dbReference>
<evidence type="ECO:0000256" key="13">
    <source>
        <dbReference type="SAM" id="MobiDB-lite"/>
    </source>
</evidence>
<feature type="compositionally biased region" description="Basic and acidic residues" evidence="13">
    <location>
        <begin position="297"/>
        <end position="313"/>
    </location>
</feature>
<dbReference type="WBParaSite" id="PgR149_g005_t04">
    <property type="protein sequence ID" value="PgR149_g005_t04"/>
    <property type="gene ID" value="PgR149_g005"/>
</dbReference>
<evidence type="ECO:0000256" key="2">
    <source>
        <dbReference type="ARBA" id="ARBA00004496"/>
    </source>
</evidence>
<dbReference type="InterPro" id="IPR018545">
    <property type="entry name" value="Btz_dom"/>
</dbReference>
<feature type="compositionally biased region" description="Polar residues" evidence="13">
    <location>
        <begin position="111"/>
        <end position="127"/>
    </location>
</feature>
<evidence type="ECO:0000256" key="10">
    <source>
        <dbReference type="ARBA" id="ARBA00023161"/>
    </source>
</evidence>
<keyword evidence="10" id="KW-0866">Nonsense-mediated mRNA decay</keyword>
<protein>
    <submittedName>
        <fullName evidence="16">Btz domain-containing protein</fullName>
    </submittedName>
</protein>
<keyword evidence="4" id="KW-0813">Transport</keyword>
<dbReference type="GO" id="GO:0005737">
    <property type="term" value="C:cytoplasm"/>
    <property type="evidence" value="ECO:0007669"/>
    <property type="project" value="UniProtKB-SubCell"/>
</dbReference>
<keyword evidence="8" id="KW-0810">Translation regulation</keyword>
<name>A0A915CFR0_PARUN</name>
<feature type="region of interest" description="Disordered" evidence="13">
    <location>
        <begin position="279"/>
        <end position="333"/>
    </location>
</feature>
<sequence length="333" mass="37235">MSSRRAHQSSSSRRSPPTASRRRERHDAKLVDSKSKHSRTEVASHRRRTRSRSPWRSAAPIKPTPFKRGFGERRVSQRRPSPATSPIRKKPPPVNELDVASMDVKKDQKQKSGTSPGNVLSSSSHVPQNGGFRVGFGRAAAFDRFYRPLSGGFGARQGRELLRRAPGFAPRRLAAGVRDAVDGRNAFGRNKREEVQRIEQRRKGVEDADKPVMNLFDPCKVPTGKSYFTHDDRSSKPVRARVTRYSDGAVRQGMSDRVPVGWRNVRDCGKGERYYADAMSRGDSRRGGPYLGGYGRRTRETTGADGVWKHDLFDDGDVNSGDEQGNSEGHEHN</sequence>
<dbReference type="GO" id="GO:0003729">
    <property type="term" value="F:mRNA binding"/>
    <property type="evidence" value="ECO:0007669"/>
    <property type="project" value="InterPro"/>
</dbReference>
<dbReference type="GO" id="GO:0008380">
    <property type="term" value="P:RNA splicing"/>
    <property type="evidence" value="ECO:0007669"/>
    <property type="project" value="UniProtKB-KW"/>
</dbReference>
<comment type="similarity">
    <text evidence="3">Belongs to the CASC3 family.</text>
</comment>
<dbReference type="GO" id="GO:0000184">
    <property type="term" value="P:nuclear-transcribed mRNA catabolic process, nonsense-mediated decay"/>
    <property type="evidence" value="ECO:0007669"/>
    <property type="project" value="UniProtKB-KW"/>
</dbReference>